<organism evidence="5 6">
    <name type="scientific">Candidatus Desulfatifera sulfidica</name>
    <dbReference type="NCBI Taxonomy" id="2841691"/>
    <lineage>
        <taxon>Bacteria</taxon>
        <taxon>Pseudomonadati</taxon>
        <taxon>Thermodesulfobacteriota</taxon>
        <taxon>Desulfobulbia</taxon>
        <taxon>Desulfobulbales</taxon>
        <taxon>Desulfobulbaceae</taxon>
        <taxon>Candidatus Desulfatifera</taxon>
    </lineage>
</organism>
<comment type="similarity">
    <text evidence="1">Belongs to the glycosyl hydrolase 3 family.</text>
</comment>
<protein>
    <submittedName>
        <fullName evidence="5">Glycoside hydrolase family 3 protein</fullName>
    </submittedName>
</protein>
<dbReference type="Gene3D" id="3.20.20.300">
    <property type="entry name" value="Glycoside hydrolase, family 3, N-terminal domain"/>
    <property type="match status" value="1"/>
</dbReference>
<dbReference type="EMBL" id="JACNLK010000032">
    <property type="protein sequence ID" value="MBC8208273.1"/>
    <property type="molecule type" value="Genomic_DNA"/>
</dbReference>
<dbReference type="PANTHER" id="PTHR30480">
    <property type="entry name" value="BETA-HEXOSAMINIDASE-RELATED"/>
    <property type="match status" value="1"/>
</dbReference>
<gene>
    <name evidence="5" type="ORF">H8E79_03775</name>
</gene>
<dbReference type="AlphaFoldDB" id="A0A8J6N7N2"/>
<reference evidence="5 6" key="1">
    <citation type="submission" date="2020-08" db="EMBL/GenBank/DDBJ databases">
        <title>Bridging the membrane lipid divide: bacteria of the FCB group superphylum have the potential to synthesize archaeal ether lipids.</title>
        <authorList>
            <person name="Villanueva L."/>
            <person name="Von Meijenfeldt F.A.B."/>
            <person name="Westbye A.B."/>
            <person name="Yadav S."/>
            <person name="Hopmans E.C."/>
            <person name="Dutilh B.E."/>
            <person name="Sinninghe Damste J.S."/>
        </authorList>
    </citation>
    <scope>NUCLEOTIDE SEQUENCE [LARGE SCALE GENOMIC DNA]</scope>
    <source>
        <strain evidence="5">NIOZ-UU81</strain>
    </source>
</reference>
<keyword evidence="3" id="KW-0326">Glycosidase</keyword>
<feature type="domain" description="Glycoside hydrolase family 3 N-terminal" evidence="4">
    <location>
        <begin position="3"/>
        <end position="337"/>
    </location>
</feature>
<keyword evidence="2 5" id="KW-0378">Hydrolase</keyword>
<dbReference type="GO" id="GO:0005975">
    <property type="term" value="P:carbohydrate metabolic process"/>
    <property type="evidence" value="ECO:0007669"/>
    <property type="project" value="InterPro"/>
</dbReference>
<sequence>MDLRKNIGQLFLIGFKGDQIQAGDTIVADIREHNLGGVILFDRLLAEGAFSNNIRTTEQLRQLTSDLQNHAAIPLFIAVDQEGGRVARLKPEHGFPATRSAAALGEEADGRQTASDAATIAQTLHEVGINLNLAPVVDLASNPDNPVIAGLGRSFSSDPAQVAMHAAAFIRAHRNQHVLTSLKHFPGHGNSQNDSHLGFTDISDTWDDSELAPYQILMDQKLADTIMIGHLFHHNLDPQLPATLSPAIISDLLRKRLGYDGVVISDDLQMQAITDHYSMEEAVCKALAAGIDLLIIGNNLHHDPHILPRLTTAVMSAVDQGLISREHLDQSCARIGRLKQNLQHKPLSP</sequence>
<evidence type="ECO:0000313" key="6">
    <source>
        <dbReference type="Proteomes" id="UP000599024"/>
    </source>
</evidence>
<dbReference type="SUPFAM" id="SSF51445">
    <property type="entry name" value="(Trans)glycosidases"/>
    <property type="match status" value="1"/>
</dbReference>
<accession>A0A8J6N7N2</accession>
<dbReference type="Proteomes" id="UP000599024">
    <property type="component" value="Unassembled WGS sequence"/>
</dbReference>
<name>A0A8J6N7N2_9BACT</name>
<comment type="caution">
    <text evidence="5">The sequence shown here is derived from an EMBL/GenBank/DDBJ whole genome shotgun (WGS) entry which is preliminary data.</text>
</comment>
<evidence type="ECO:0000256" key="1">
    <source>
        <dbReference type="ARBA" id="ARBA00005336"/>
    </source>
</evidence>
<evidence type="ECO:0000256" key="3">
    <source>
        <dbReference type="ARBA" id="ARBA00023295"/>
    </source>
</evidence>
<evidence type="ECO:0000256" key="2">
    <source>
        <dbReference type="ARBA" id="ARBA00022801"/>
    </source>
</evidence>
<proteinExistence type="inferred from homology"/>
<dbReference type="GO" id="GO:0004553">
    <property type="term" value="F:hydrolase activity, hydrolyzing O-glycosyl compounds"/>
    <property type="evidence" value="ECO:0007669"/>
    <property type="project" value="InterPro"/>
</dbReference>
<dbReference type="Pfam" id="PF00933">
    <property type="entry name" value="Glyco_hydro_3"/>
    <property type="match status" value="1"/>
</dbReference>
<evidence type="ECO:0000313" key="5">
    <source>
        <dbReference type="EMBL" id="MBC8208273.1"/>
    </source>
</evidence>
<evidence type="ECO:0000259" key="4">
    <source>
        <dbReference type="Pfam" id="PF00933"/>
    </source>
</evidence>
<dbReference type="InterPro" id="IPR050226">
    <property type="entry name" value="NagZ_Beta-hexosaminidase"/>
</dbReference>
<dbReference type="InterPro" id="IPR017853">
    <property type="entry name" value="GH"/>
</dbReference>
<dbReference type="PANTHER" id="PTHR30480:SF16">
    <property type="entry name" value="GLYCOSIDE HYDROLASE FAMILY 3 DOMAIN PROTEIN"/>
    <property type="match status" value="1"/>
</dbReference>
<dbReference type="InterPro" id="IPR036962">
    <property type="entry name" value="Glyco_hydro_3_N_sf"/>
</dbReference>
<dbReference type="InterPro" id="IPR001764">
    <property type="entry name" value="Glyco_hydro_3_N"/>
</dbReference>
<dbReference type="GO" id="GO:0009254">
    <property type="term" value="P:peptidoglycan turnover"/>
    <property type="evidence" value="ECO:0007669"/>
    <property type="project" value="TreeGrafter"/>
</dbReference>